<organism evidence="2 3">
    <name type="scientific">Candidatus Mycobacterium wuenschmannii</name>
    <dbReference type="NCBI Taxonomy" id="3027808"/>
    <lineage>
        <taxon>Bacteria</taxon>
        <taxon>Bacillati</taxon>
        <taxon>Actinomycetota</taxon>
        <taxon>Actinomycetes</taxon>
        <taxon>Mycobacteriales</taxon>
        <taxon>Mycobacteriaceae</taxon>
        <taxon>Mycobacterium</taxon>
    </lineage>
</organism>
<proteinExistence type="predicted"/>
<keyword evidence="3" id="KW-1185">Reference proteome</keyword>
<dbReference type="RefSeq" id="WP_285188758.1">
    <property type="nucleotide sequence ID" value="NZ_CP126981.1"/>
</dbReference>
<dbReference type="Proteomes" id="UP001236585">
    <property type="component" value="Chromosome"/>
</dbReference>
<feature type="signal peptide" evidence="1">
    <location>
        <begin position="1"/>
        <end position="22"/>
    </location>
</feature>
<sequence length="78" mass="7996">MKNLIGRLASAVALVGAAVAFAAPAVADPPNCEAGQYFDGYRNTCQPIGVGPAKNCPPGQWWDPNGDVCRELGHTAAG</sequence>
<dbReference type="EMBL" id="CP126981">
    <property type="protein sequence ID" value="WIM88525.1"/>
    <property type="molecule type" value="Genomic_DNA"/>
</dbReference>
<reference evidence="2 3" key="1">
    <citation type="journal article" date="2023" name="Microbiol. Resour. Announc.">
        <title>Complete Genome Sequence of Mycobacterium wuenschmanii, a novel Nontuberculous Mycobacterium Isolated from a captive population of Amazon Milk Frogs.</title>
        <authorList>
            <person name="Hicks J."/>
            <person name="Zeineldin M."/>
            <person name="Ward H."/>
            <person name="Wuenschmann A."/>
            <person name="Camp P."/>
            <person name="Farrell D."/>
            <person name="Lehman K."/>
            <person name="Thacker T."/>
            <person name="Cuthbert E."/>
        </authorList>
    </citation>
    <scope>NUCLEOTIDE SEQUENCE [LARGE SCALE GENOMIC DNA]</scope>
    <source>
        <strain evidence="2 3">Wuenschmanii</strain>
    </source>
</reference>
<evidence type="ECO:0000256" key="1">
    <source>
        <dbReference type="SAM" id="SignalP"/>
    </source>
</evidence>
<evidence type="ECO:0008006" key="4">
    <source>
        <dbReference type="Google" id="ProtNLM"/>
    </source>
</evidence>
<feature type="chain" id="PRO_5045701821" description="Chitin-binding type-2 domain-containing protein" evidence="1">
    <location>
        <begin position="23"/>
        <end position="78"/>
    </location>
</feature>
<evidence type="ECO:0000313" key="3">
    <source>
        <dbReference type="Proteomes" id="UP001236585"/>
    </source>
</evidence>
<protein>
    <recommendedName>
        <fullName evidence="4">Chitin-binding type-2 domain-containing protein</fullName>
    </recommendedName>
</protein>
<keyword evidence="1" id="KW-0732">Signal</keyword>
<gene>
    <name evidence="2" type="ORF">PT015_03225</name>
</gene>
<accession>A0ABY8VZX4</accession>
<name>A0ABY8VZX4_9MYCO</name>
<evidence type="ECO:0000313" key="2">
    <source>
        <dbReference type="EMBL" id="WIM88525.1"/>
    </source>
</evidence>